<gene>
    <name evidence="2" type="ORF">HHL27_03460</name>
</gene>
<evidence type="ECO:0000313" key="3">
    <source>
        <dbReference type="Proteomes" id="UP000583556"/>
    </source>
</evidence>
<dbReference type="AlphaFoldDB" id="A0A7Y0BN20"/>
<dbReference type="Pfam" id="PF08808">
    <property type="entry name" value="RES"/>
    <property type="match status" value="1"/>
</dbReference>
<evidence type="ECO:0000313" key="2">
    <source>
        <dbReference type="EMBL" id="NML92731.1"/>
    </source>
</evidence>
<comment type="caution">
    <text evidence="2">The sequence shown here is derived from an EMBL/GenBank/DDBJ whole genome shotgun (WGS) entry which is preliminary data.</text>
</comment>
<proteinExistence type="predicted"/>
<keyword evidence="3" id="KW-1185">Reference proteome</keyword>
<name>A0A7Y0BN20_9SPHN</name>
<dbReference type="RefSeq" id="WP_169491943.1">
    <property type="nucleotide sequence ID" value="NZ_JABBGM010000001.1"/>
</dbReference>
<sequence length="158" mass="17140">MRLWRLTRAEHVALDGRGAELHGGRYTPAGLPVVSLASEAGLAVLVALRYLPASRAQWSTDHVLGWTDVDAPCLRLAATLDEGDLRASATQWLSEGCGLLLAIPSRVLPEADVVLLNPRHPDAARVAPLDCRPFDFAQCLHRPPMLERFGDSGRDVTS</sequence>
<evidence type="ECO:0000259" key="1">
    <source>
        <dbReference type="Pfam" id="PF08808"/>
    </source>
</evidence>
<accession>A0A7Y0BN20</accession>
<reference evidence="2 3" key="1">
    <citation type="submission" date="2020-04" db="EMBL/GenBank/DDBJ databases">
        <title>Novosphingobium sp. TW-4 isolated from soil.</title>
        <authorList>
            <person name="Dahal R.H."/>
            <person name="Chaudhary D.K."/>
        </authorList>
    </citation>
    <scope>NUCLEOTIDE SEQUENCE [LARGE SCALE GENOMIC DNA]</scope>
    <source>
        <strain evidence="2 3">TW-4</strain>
    </source>
</reference>
<dbReference type="EMBL" id="JABBGM010000001">
    <property type="protein sequence ID" value="NML92731.1"/>
    <property type="molecule type" value="Genomic_DNA"/>
</dbReference>
<feature type="domain" description="RES" evidence="1">
    <location>
        <begin position="2"/>
        <end position="128"/>
    </location>
</feature>
<dbReference type="Proteomes" id="UP000583556">
    <property type="component" value="Unassembled WGS sequence"/>
</dbReference>
<dbReference type="InterPro" id="IPR014914">
    <property type="entry name" value="RES_dom"/>
</dbReference>
<organism evidence="2 3">
    <name type="scientific">Novosphingobium olei</name>
    <dbReference type="NCBI Taxonomy" id="2728851"/>
    <lineage>
        <taxon>Bacteria</taxon>
        <taxon>Pseudomonadati</taxon>
        <taxon>Pseudomonadota</taxon>
        <taxon>Alphaproteobacteria</taxon>
        <taxon>Sphingomonadales</taxon>
        <taxon>Sphingomonadaceae</taxon>
        <taxon>Novosphingobium</taxon>
    </lineage>
</organism>
<protein>
    <submittedName>
        <fullName evidence="2">RES family NAD+ phosphorylase</fullName>
    </submittedName>
</protein>